<dbReference type="InterPro" id="IPR009351">
    <property type="entry name" value="AlkZ-like"/>
</dbReference>
<dbReference type="PANTHER" id="PTHR30528">
    <property type="entry name" value="CYTOPLASMIC PROTEIN"/>
    <property type="match status" value="1"/>
</dbReference>
<dbReference type="Proteomes" id="UP001430306">
    <property type="component" value="Unassembled WGS sequence"/>
</dbReference>
<accession>A0ABS8NHL6</accession>
<gene>
    <name evidence="1" type="ORF">LOC71_11455</name>
</gene>
<evidence type="ECO:0000313" key="1">
    <source>
        <dbReference type="EMBL" id="MCC9642894.1"/>
    </source>
</evidence>
<proteinExistence type="predicted"/>
<comment type="caution">
    <text evidence="1">The sequence shown here is derived from an EMBL/GenBank/DDBJ whole genome shotgun (WGS) entry which is preliminary data.</text>
</comment>
<protein>
    <submittedName>
        <fullName evidence="1">Winged helix DNA-binding domain-containing protein</fullName>
    </submittedName>
</protein>
<keyword evidence="2" id="KW-1185">Reference proteome</keyword>
<dbReference type="EMBL" id="JAJKFW010000022">
    <property type="protein sequence ID" value="MCC9642894.1"/>
    <property type="molecule type" value="Genomic_DNA"/>
</dbReference>
<keyword evidence="1" id="KW-0238">DNA-binding</keyword>
<reference evidence="1" key="1">
    <citation type="submission" date="2021-11" db="EMBL/GenBank/DDBJ databases">
        <title>Genome sequence.</title>
        <authorList>
            <person name="Sun Q."/>
        </authorList>
    </citation>
    <scope>NUCLEOTIDE SEQUENCE</scope>
    <source>
        <strain evidence="1">JC740</strain>
    </source>
</reference>
<dbReference type="RefSeq" id="WP_230273845.1">
    <property type="nucleotide sequence ID" value="NZ_JAJKFW010000022.1"/>
</dbReference>
<organism evidence="1 2">
    <name type="scientific">Rhodopirellula halodulae</name>
    <dbReference type="NCBI Taxonomy" id="2894198"/>
    <lineage>
        <taxon>Bacteria</taxon>
        <taxon>Pseudomonadati</taxon>
        <taxon>Planctomycetota</taxon>
        <taxon>Planctomycetia</taxon>
        <taxon>Pirellulales</taxon>
        <taxon>Pirellulaceae</taxon>
        <taxon>Rhodopirellula</taxon>
    </lineage>
</organism>
<name>A0ABS8NHL6_9BACT</name>
<dbReference type="GO" id="GO:0003677">
    <property type="term" value="F:DNA binding"/>
    <property type="evidence" value="ECO:0007669"/>
    <property type="project" value="UniProtKB-KW"/>
</dbReference>
<sequence length="395" mass="45490">MKTRQFSIEQTRRIALASQGFRDKRPTGPVTARHFRRALDRMQVLQLDSVNVVCRSHFLPMFSRLGNYDREKLDTWLWRSGENLEYVGHEASITPVSTRPLLAHRFEENRWGRAKIEEEHPEYVQQVLEEVRQVGAISVRDLSNPGQKTGTWWGGSIGKRTLEWLYTTGRINICRRDRSFVSHYDVPERLITEPVRSIAPMARRDAQKQLLLIGAKAHGIGTATDLADYFRIRMPEARPLLKELVDEQRLQLVTVDGWEEDAYWIPGTSCPKSVSANTLLTPFDPVVWFRPRAKRLFGFDYKIEIYTPEAKRKYGYYVLPYLLNDRLAGRVDVKADRASGTLLAKACFHEPDEHPGEVADSLAIALRELASFLGLNEIRVGRRGNLSRYLPRELT</sequence>
<dbReference type="PANTHER" id="PTHR30528:SF0">
    <property type="entry name" value="CYTOPLASMIC PROTEIN"/>
    <property type="match status" value="1"/>
</dbReference>
<evidence type="ECO:0000313" key="2">
    <source>
        <dbReference type="Proteomes" id="UP001430306"/>
    </source>
</evidence>
<dbReference type="Pfam" id="PF06224">
    <property type="entry name" value="AlkZ-like"/>
    <property type="match status" value="1"/>
</dbReference>